<dbReference type="InterPro" id="IPR012334">
    <property type="entry name" value="Pectin_lyas_fold"/>
</dbReference>
<dbReference type="AlphaFoldDB" id="A0A8J3DCN5"/>
<dbReference type="Pfam" id="PF13229">
    <property type="entry name" value="Beta_helix"/>
    <property type="match status" value="1"/>
</dbReference>
<feature type="domain" description="Right handed beta helix" evidence="2">
    <location>
        <begin position="92"/>
        <end position="231"/>
    </location>
</feature>
<feature type="chain" id="PRO_5035252011" description="Right handed beta helix domain-containing protein" evidence="1">
    <location>
        <begin position="27"/>
        <end position="341"/>
    </location>
</feature>
<dbReference type="Proteomes" id="UP000642829">
    <property type="component" value="Unassembled WGS sequence"/>
</dbReference>
<protein>
    <recommendedName>
        <fullName evidence="2">Right handed beta helix domain-containing protein</fullName>
    </recommendedName>
</protein>
<accession>A0A8J3DCN5</accession>
<reference evidence="3" key="2">
    <citation type="submission" date="2020-09" db="EMBL/GenBank/DDBJ databases">
        <authorList>
            <person name="Sun Q."/>
            <person name="Kim S."/>
        </authorList>
    </citation>
    <scope>NUCLEOTIDE SEQUENCE</scope>
    <source>
        <strain evidence="3">KCTC 12870</strain>
    </source>
</reference>
<dbReference type="SUPFAM" id="SSF51126">
    <property type="entry name" value="Pectin lyase-like"/>
    <property type="match status" value="1"/>
</dbReference>
<gene>
    <name evidence="3" type="ORF">GCM10007047_20260</name>
</gene>
<evidence type="ECO:0000313" key="4">
    <source>
        <dbReference type="Proteomes" id="UP000642829"/>
    </source>
</evidence>
<evidence type="ECO:0000259" key="2">
    <source>
        <dbReference type="Pfam" id="PF13229"/>
    </source>
</evidence>
<sequence>MNKCITLVVRNLLVLLIFTGVCSLSAATTYVHPGDDLGAILNSANPGDTVMVYPGEYGRVVLADKNGTETDPIIIRSMGGATIKSYEPYENALWLKNCDYIVFDVFTFTGGMRGAIVVDCDHIIFKNCTFTGVGQEGIHILSSHYVDVRGGKIYNTGLLNPQWGEGVYAGSGSAYDLCSHIWVEGVEIYNTGNGEAVDYKPGVSHSTIRGCVIHDIAPGTSTQSNEGAIVVNGYDTSVYVLPAPQYIWIENNLVYNISGGLTGKNRGIVFFGSGVYVKSNIVHDCDDEGILGSNWNNAGFTNWSYANWCYDNDPNSNYQYGNVVNLTDPGLNSQTRQVWFP</sequence>
<dbReference type="InterPro" id="IPR039448">
    <property type="entry name" value="Beta_helix"/>
</dbReference>
<dbReference type="InterPro" id="IPR006626">
    <property type="entry name" value="PbH1"/>
</dbReference>
<proteinExistence type="predicted"/>
<dbReference type="EMBL" id="BMXG01000011">
    <property type="protein sequence ID" value="GHC03600.1"/>
    <property type="molecule type" value="Genomic_DNA"/>
</dbReference>
<keyword evidence="1" id="KW-0732">Signal</keyword>
<dbReference type="RefSeq" id="WP_189514711.1">
    <property type="nucleotide sequence ID" value="NZ_BMXG01000011.1"/>
</dbReference>
<keyword evidence="4" id="KW-1185">Reference proteome</keyword>
<comment type="caution">
    <text evidence="3">The sequence shown here is derived from an EMBL/GenBank/DDBJ whole genome shotgun (WGS) entry which is preliminary data.</text>
</comment>
<reference evidence="3" key="1">
    <citation type="journal article" date="2014" name="Int. J. Syst. Evol. Microbiol.">
        <title>Complete genome sequence of Corynebacterium casei LMG S-19264T (=DSM 44701T), isolated from a smear-ripened cheese.</title>
        <authorList>
            <consortium name="US DOE Joint Genome Institute (JGI-PGF)"/>
            <person name="Walter F."/>
            <person name="Albersmeier A."/>
            <person name="Kalinowski J."/>
            <person name="Ruckert C."/>
        </authorList>
    </citation>
    <scope>NUCLEOTIDE SEQUENCE</scope>
    <source>
        <strain evidence="3">KCTC 12870</strain>
    </source>
</reference>
<dbReference type="SMART" id="SM00710">
    <property type="entry name" value="PbH1"/>
    <property type="match status" value="5"/>
</dbReference>
<dbReference type="Gene3D" id="2.160.20.10">
    <property type="entry name" value="Single-stranded right-handed beta-helix, Pectin lyase-like"/>
    <property type="match status" value="1"/>
</dbReference>
<dbReference type="InterPro" id="IPR011050">
    <property type="entry name" value="Pectin_lyase_fold/virulence"/>
</dbReference>
<name>A0A8J3DCN5_9BACT</name>
<evidence type="ECO:0000313" key="3">
    <source>
        <dbReference type="EMBL" id="GHC03600.1"/>
    </source>
</evidence>
<organism evidence="3 4">
    <name type="scientific">Cerasicoccus arenae</name>
    <dbReference type="NCBI Taxonomy" id="424488"/>
    <lineage>
        <taxon>Bacteria</taxon>
        <taxon>Pseudomonadati</taxon>
        <taxon>Verrucomicrobiota</taxon>
        <taxon>Opitutia</taxon>
        <taxon>Puniceicoccales</taxon>
        <taxon>Cerasicoccaceae</taxon>
        <taxon>Cerasicoccus</taxon>
    </lineage>
</organism>
<evidence type="ECO:0000256" key="1">
    <source>
        <dbReference type="SAM" id="SignalP"/>
    </source>
</evidence>
<feature type="signal peptide" evidence="1">
    <location>
        <begin position="1"/>
        <end position="26"/>
    </location>
</feature>